<feature type="region of interest" description="Disordered" evidence="1">
    <location>
        <begin position="1"/>
        <end position="29"/>
    </location>
</feature>
<organism evidence="2">
    <name type="scientific">Oceaniferula spumae</name>
    <dbReference type="NCBI Taxonomy" id="2979115"/>
    <lineage>
        <taxon>Bacteria</taxon>
        <taxon>Pseudomonadati</taxon>
        <taxon>Verrucomicrobiota</taxon>
        <taxon>Verrucomicrobiia</taxon>
        <taxon>Verrucomicrobiales</taxon>
        <taxon>Verrucomicrobiaceae</taxon>
        <taxon>Oceaniferula</taxon>
    </lineage>
</organism>
<protein>
    <submittedName>
        <fullName evidence="2">Uncharacterized protein</fullName>
    </submittedName>
</protein>
<name>A0AAT9FRS1_9BACT</name>
<evidence type="ECO:0000256" key="1">
    <source>
        <dbReference type="SAM" id="MobiDB-lite"/>
    </source>
</evidence>
<accession>A0AAT9FRS1</accession>
<dbReference type="EMBL" id="AP026866">
    <property type="protein sequence ID" value="BDS08726.1"/>
    <property type="molecule type" value="Genomic_DNA"/>
</dbReference>
<reference evidence="2" key="1">
    <citation type="submission" date="2024-07" db="EMBL/GenBank/DDBJ databases">
        <title>Complete genome sequence of Verrucomicrobiaceae bacterium NT6N.</title>
        <authorList>
            <person name="Huang C."/>
            <person name="Takami H."/>
            <person name="Hamasaki K."/>
        </authorList>
    </citation>
    <scope>NUCLEOTIDE SEQUENCE</scope>
    <source>
        <strain evidence="2">NT6N</strain>
    </source>
</reference>
<dbReference type="KEGG" id="osu:NT6N_37660"/>
<gene>
    <name evidence="2" type="ORF">NT6N_37660</name>
</gene>
<sequence length="94" mass="10065">MPSHSRRPTLTSFTAATRTPPTKPTAPRLKKACKNSAASIACQATPHYVATRAFGISSLRLEFPEREPLGVDFLGDWAAAEAVVWVVGAGEIDL</sequence>
<evidence type="ECO:0000313" key="2">
    <source>
        <dbReference type="EMBL" id="BDS08726.1"/>
    </source>
</evidence>
<dbReference type="AlphaFoldDB" id="A0AAT9FRS1"/>
<proteinExistence type="predicted"/>